<sequence>DAVPNRNSRCNPIRILYLGLKSRSLISYCVSVVGMNIATFLFRIGLCNAHSMRFMLCAMNWWRNSREDLLTAIS</sequence>
<dbReference type="Proteomes" id="UP000789920">
    <property type="component" value="Unassembled WGS sequence"/>
</dbReference>
<evidence type="ECO:0000313" key="1">
    <source>
        <dbReference type="EMBL" id="CAG8850220.1"/>
    </source>
</evidence>
<name>A0ACA9SZV5_9GLOM</name>
<accession>A0ACA9SZV5</accession>
<gene>
    <name evidence="1" type="ORF">RPERSI_LOCUS35980</name>
</gene>
<reference evidence="1" key="1">
    <citation type="submission" date="2021-06" db="EMBL/GenBank/DDBJ databases">
        <authorList>
            <person name="Kallberg Y."/>
            <person name="Tangrot J."/>
            <person name="Rosling A."/>
        </authorList>
    </citation>
    <scope>NUCLEOTIDE SEQUENCE</scope>
    <source>
        <strain evidence="1">MA461A</strain>
    </source>
</reference>
<protein>
    <submittedName>
        <fullName evidence="1">13657_t:CDS:1</fullName>
    </submittedName>
</protein>
<dbReference type="EMBL" id="CAJVQC010169695">
    <property type="protein sequence ID" value="CAG8850220.1"/>
    <property type="molecule type" value="Genomic_DNA"/>
</dbReference>
<keyword evidence="2" id="KW-1185">Reference proteome</keyword>
<evidence type="ECO:0000313" key="2">
    <source>
        <dbReference type="Proteomes" id="UP000789920"/>
    </source>
</evidence>
<organism evidence="1 2">
    <name type="scientific">Racocetra persica</name>
    <dbReference type="NCBI Taxonomy" id="160502"/>
    <lineage>
        <taxon>Eukaryota</taxon>
        <taxon>Fungi</taxon>
        <taxon>Fungi incertae sedis</taxon>
        <taxon>Mucoromycota</taxon>
        <taxon>Glomeromycotina</taxon>
        <taxon>Glomeromycetes</taxon>
        <taxon>Diversisporales</taxon>
        <taxon>Gigasporaceae</taxon>
        <taxon>Racocetra</taxon>
    </lineage>
</organism>
<comment type="caution">
    <text evidence="1">The sequence shown here is derived from an EMBL/GenBank/DDBJ whole genome shotgun (WGS) entry which is preliminary data.</text>
</comment>
<feature type="non-terminal residue" evidence="1">
    <location>
        <position position="74"/>
    </location>
</feature>
<feature type="non-terminal residue" evidence="1">
    <location>
        <position position="1"/>
    </location>
</feature>
<proteinExistence type="predicted"/>